<proteinExistence type="predicted"/>
<dbReference type="GO" id="GO:0005509">
    <property type="term" value="F:calcium ion binding"/>
    <property type="evidence" value="ECO:0007669"/>
    <property type="project" value="InterPro"/>
</dbReference>
<sequence>MQYGKKKNKSFDIKLSDKRILSKILEDPDEMFEDEARHNKSLTCKKKQHLQLTEIPSSSYPNFSFFYSFLNTLSLYPQVFTYFAAQAKIIKIIIPHSPRLVKISSHSTHFNDSISSKTILQEYSATPEPASHRPSIKVTSYDEKKIPNSQRFSTMLNSGQIGQIKSYPGSRIVNFDKNLTELQRKFNEITINSVNVSRDNLKEFLNKRYPEEVTESLVKWVFHGVSFNYEAWLADLQKFFSLPDEKHIKLAFDLYDFNKDKFICNRDTFYAIGLDKDRIFSQDLVKIRSQFLVKINEPEIIKSRGTKVTTLNKLKSISETHKPRYPITLSGQPEALNIEDFCKIKFELGKPHIILDFAEYITGISNLFYIHSAHQKTFYRKKSEDIALKLAYKPRLREKLQNTGKLRYYQELAIALKYFHPSTSEVLLEKFSEMICKSYTECKLLSLTSISAVWPKIFGIDNLFINQSLYHILAGPENGNIDKTRFLKKIRDLFDEENQNRFAFSIYDQNQDGAITCDEIDQFLKTLTEGSFIYKECLIFANEFIASIFGKRHKPVTKIEYPMFCEFVPKSILINEFMSSFLSREVQNRKNLSFLPINELTKSEIGMFAAYNHLHKEIELGEVKADHLKT</sequence>
<evidence type="ECO:0000256" key="1">
    <source>
        <dbReference type="ARBA" id="ARBA00022837"/>
    </source>
</evidence>
<gene>
    <name evidence="3" type="ORF">SteCoe_3</name>
</gene>
<keyword evidence="4" id="KW-1185">Reference proteome</keyword>
<dbReference type="PROSITE" id="PS50222">
    <property type="entry name" value="EF_HAND_2"/>
    <property type="match status" value="1"/>
</dbReference>
<dbReference type="EMBL" id="MPUH01000001">
    <property type="protein sequence ID" value="OMJ96279.1"/>
    <property type="molecule type" value="Genomic_DNA"/>
</dbReference>
<accession>A0A1R2D4T9</accession>
<dbReference type="InterPro" id="IPR002048">
    <property type="entry name" value="EF_hand_dom"/>
</dbReference>
<evidence type="ECO:0000259" key="2">
    <source>
        <dbReference type="PROSITE" id="PS50222"/>
    </source>
</evidence>
<dbReference type="OrthoDB" id="322735at2759"/>
<dbReference type="PROSITE" id="PS00018">
    <property type="entry name" value="EF_HAND_1"/>
    <property type="match status" value="1"/>
</dbReference>
<dbReference type="SUPFAM" id="SSF47473">
    <property type="entry name" value="EF-hand"/>
    <property type="match status" value="2"/>
</dbReference>
<feature type="domain" description="EF-hand" evidence="2">
    <location>
        <begin position="495"/>
        <end position="530"/>
    </location>
</feature>
<evidence type="ECO:0000313" key="4">
    <source>
        <dbReference type="Proteomes" id="UP000187209"/>
    </source>
</evidence>
<organism evidence="3 4">
    <name type="scientific">Stentor coeruleus</name>
    <dbReference type="NCBI Taxonomy" id="5963"/>
    <lineage>
        <taxon>Eukaryota</taxon>
        <taxon>Sar</taxon>
        <taxon>Alveolata</taxon>
        <taxon>Ciliophora</taxon>
        <taxon>Postciliodesmatophora</taxon>
        <taxon>Heterotrichea</taxon>
        <taxon>Heterotrichida</taxon>
        <taxon>Stentoridae</taxon>
        <taxon>Stentor</taxon>
    </lineage>
</organism>
<evidence type="ECO:0000313" key="3">
    <source>
        <dbReference type="EMBL" id="OMJ96279.1"/>
    </source>
</evidence>
<dbReference type="Gene3D" id="1.10.238.10">
    <property type="entry name" value="EF-hand"/>
    <property type="match status" value="1"/>
</dbReference>
<reference evidence="3 4" key="1">
    <citation type="submission" date="2016-11" db="EMBL/GenBank/DDBJ databases">
        <title>The macronuclear genome of Stentor coeruleus: a giant cell with tiny introns.</title>
        <authorList>
            <person name="Slabodnick M."/>
            <person name="Ruby J.G."/>
            <person name="Reiff S.B."/>
            <person name="Swart E.C."/>
            <person name="Gosai S."/>
            <person name="Prabakaran S."/>
            <person name="Witkowska E."/>
            <person name="Larue G.E."/>
            <person name="Fisher S."/>
            <person name="Freeman R.M."/>
            <person name="Gunawardena J."/>
            <person name="Chu W."/>
            <person name="Stover N.A."/>
            <person name="Gregory B.D."/>
            <person name="Nowacki M."/>
            <person name="Derisi J."/>
            <person name="Roy S.W."/>
            <person name="Marshall W.F."/>
            <person name="Sood P."/>
        </authorList>
    </citation>
    <scope>NUCLEOTIDE SEQUENCE [LARGE SCALE GENOMIC DNA]</scope>
    <source>
        <strain evidence="3">WM001</strain>
    </source>
</reference>
<dbReference type="AlphaFoldDB" id="A0A1R2D4T9"/>
<dbReference type="Proteomes" id="UP000187209">
    <property type="component" value="Unassembled WGS sequence"/>
</dbReference>
<keyword evidence="1" id="KW-0106">Calcium</keyword>
<name>A0A1R2D4T9_9CILI</name>
<protein>
    <recommendedName>
        <fullName evidence="2">EF-hand domain-containing protein</fullName>
    </recommendedName>
</protein>
<comment type="caution">
    <text evidence="3">The sequence shown here is derived from an EMBL/GenBank/DDBJ whole genome shotgun (WGS) entry which is preliminary data.</text>
</comment>
<dbReference type="InterPro" id="IPR011992">
    <property type="entry name" value="EF-hand-dom_pair"/>
</dbReference>
<dbReference type="InterPro" id="IPR018247">
    <property type="entry name" value="EF_Hand_1_Ca_BS"/>
</dbReference>